<dbReference type="SMART" id="SM00365">
    <property type="entry name" value="LRR_SD22"/>
    <property type="match status" value="5"/>
</dbReference>
<dbReference type="InterPro" id="IPR032675">
    <property type="entry name" value="LRR_dom_sf"/>
</dbReference>
<evidence type="ECO:0000256" key="1">
    <source>
        <dbReference type="ARBA" id="ARBA00022614"/>
    </source>
</evidence>
<reference evidence="4 5" key="2">
    <citation type="submission" date="2024-07" db="EMBL/GenBank/DDBJ databases">
        <authorList>
            <person name="Akdeniz Z."/>
        </authorList>
    </citation>
    <scope>NUCLEOTIDE SEQUENCE [LARGE SCALE GENOMIC DNA]</scope>
</reference>
<keyword evidence="1" id="KW-0433">Leucine-rich repeat</keyword>
<evidence type="ECO:0000256" key="2">
    <source>
        <dbReference type="ARBA" id="ARBA00022737"/>
    </source>
</evidence>
<evidence type="ECO:0000313" key="4">
    <source>
        <dbReference type="EMBL" id="CAL6090139.1"/>
    </source>
</evidence>
<dbReference type="Proteomes" id="UP001642409">
    <property type="component" value="Unassembled WGS sequence"/>
</dbReference>
<reference evidence="3" key="1">
    <citation type="submission" date="2023-06" db="EMBL/GenBank/DDBJ databases">
        <authorList>
            <person name="Kurt Z."/>
        </authorList>
    </citation>
    <scope>NUCLEOTIDE SEQUENCE</scope>
</reference>
<evidence type="ECO:0000313" key="3">
    <source>
        <dbReference type="EMBL" id="CAI9973314.1"/>
    </source>
</evidence>
<proteinExistence type="predicted"/>
<protein>
    <submittedName>
        <fullName evidence="3">Leucine-rich repeat protein</fullName>
    </submittedName>
    <submittedName>
        <fullName evidence="4">Leucine-rich_repeat protein</fullName>
    </submittedName>
</protein>
<dbReference type="EMBL" id="CATOUU010001120">
    <property type="protein sequence ID" value="CAI9973314.1"/>
    <property type="molecule type" value="Genomic_DNA"/>
</dbReference>
<dbReference type="Pfam" id="PF12799">
    <property type="entry name" value="LRR_4"/>
    <property type="match status" value="2"/>
</dbReference>
<dbReference type="PANTHER" id="PTHR46652:SF3">
    <property type="entry name" value="LEUCINE-RICH REPEAT-CONTAINING PROTEIN 9"/>
    <property type="match status" value="1"/>
</dbReference>
<gene>
    <name evidence="3" type="ORF">HINF_LOCUS60959</name>
    <name evidence="4" type="ORF">HINF_LOCUS65167</name>
</gene>
<dbReference type="EMBL" id="CAXDID020000425">
    <property type="protein sequence ID" value="CAL6090139.1"/>
    <property type="molecule type" value="Genomic_DNA"/>
</dbReference>
<accession>A0AA86UYN6</accession>
<keyword evidence="2" id="KW-0677">Repeat</keyword>
<keyword evidence="5" id="KW-1185">Reference proteome</keyword>
<dbReference type="InterPro" id="IPR001611">
    <property type="entry name" value="Leu-rich_rpt"/>
</dbReference>
<dbReference type="InterPro" id="IPR025875">
    <property type="entry name" value="Leu-rich_rpt_4"/>
</dbReference>
<dbReference type="AlphaFoldDB" id="A0AA86UYN6"/>
<sequence length="300" mass="34735">MSGNPEMDIEPLKQMSQLQTLSLCNNNLRNIQFLSGLIDLKHLNLSYNDNIDIFHLQYLVNLTNLQIQSCNIRDISSLRILVNLEVLDCSSNNITDIYHLQNLVNITNLKLNFNRIRDISILKQLKSLKILHLSGNNRINITPIQYLTQLTNLKLSECNLYEISALRPLINLEYLEIGGNQIFYFYPIKDLDADVYVDSNLIVESSDYFIFFDVIDKSELINVQITKQQILLAGKMKVLDQSTQQIRDINTRHKNNSQKIHIVEDTLISLLTRIQHEILLSLSNKAVQLFSLLDYQEKCQ</sequence>
<name>A0AA86UYN6_9EUKA</name>
<dbReference type="PROSITE" id="PS51450">
    <property type="entry name" value="LRR"/>
    <property type="match status" value="4"/>
</dbReference>
<evidence type="ECO:0000313" key="5">
    <source>
        <dbReference type="Proteomes" id="UP001642409"/>
    </source>
</evidence>
<dbReference type="InterPro" id="IPR050836">
    <property type="entry name" value="SDS22/Internalin_LRR"/>
</dbReference>
<comment type="caution">
    <text evidence="3">The sequence shown here is derived from an EMBL/GenBank/DDBJ whole genome shotgun (WGS) entry which is preliminary data.</text>
</comment>
<dbReference type="SUPFAM" id="SSF52058">
    <property type="entry name" value="L domain-like"/>
    <property type="match status" value="1"/>
</dbReference>
<dbReference type="Gene3D" id="3.80.10.10">
    <property type="entry name" value="Ribonuclease Inhibitor"/>
    <property type="match status" value="2"/>
</dbReference>
<dbReference type="PANTHER" id="PTHR46652">
    <property type="entry name" value="LEUCINE-RICH REPEAT AND IQ DOMAIN-CONTAINING PROTEIN 1-RELATED"/>
    <property type="match status" value="1"/>
</dbReference>
<organism evidence="3">
    <name type="scientific">Hexamita inflata</name>
    <dbReference type="NCBI Taxonomy" id="28002"/>
    <lineage>
        <taxon>Eukaryota</taxon>
        <taxon>Metamonada</taxon>
        <taxon>Diplomonadida</taxon>
        <taxon>Hexamitidae</taxon>
        <taxon>Hexamitinae</taxon>
        <taxon>Hexamita</taxon>
    </lineage>
</organism>